<name>A0ACB8G4A2_9SAUR</name>
<organism evidence="1 2">
    <name type="scientific">Sphaerodactylus townsendi</name>
    <dbReference type="NCBI Taxonomy" id="933632"/>
    <lineage>
        <taxon>Eukaryota</taxon>
        <taxon>Metazoa</taxon>
        <taxon>Chordata</taxon>
        <taxon>Craniata</taxon>
        <taxon>Vertebrata</taxon>
        <taxon>Euteleostomi</taxon>
        <taxon>Lepidosauria</taxon>
        <taxon>Squamata</taxon>
        <taxon>Bifurcata</taxon>
        <taxon>Gekkota</taxon>
        <taxon>Sphaerodactylidae</taxon>
        <taxon>Sphaerodactylus</taxon>
    </lineage>
</organism>
<keyword evidence="2" id="KW-1185">Reference proteome</keyword>
<protein>
    <submittedName>
        <fullName evidence="1">54S ribosomal protein L23, mitochondrial</fullName>
    </submittedName>
</protein>
<evidence type="ECO:0000313" key="1">
    <source>
        <dbReference type="EMBL" id="KAH8013888.1"/>
    </source>
</evidence>
<sequence>MAKRMIYPLYQFGNPQIRVFRSNYFLKLVRPGVPQPEDTVQFRIPLEMTRLELKDYMENIYKVPVAAIRTRIQHGAVSWY</sequence>
<gene>
    <name evidence="1" type="primary">MRPL23</name>
    <name evidence="1" type="ORF">K3G42_023089</name>
</gene>
<keyword evidence="1" id="KW-0689">Ribosomal protein</keyword>
<proteinExistence type="predicted"/>
<reference evidence="1" key="1">
    <citation type="submission" date="2021-08" db="EMBL/GenBank/DDBJ databases">
        <title>The first chromosome-level gecko genome reveals the dynamic sex chromosomes of Neotropical dwarf geckos (Sphaerodactylidae: Sphaerodactylus).</title>
        <authorList>
            <person name="Pinto B.J."/>
            <person name="Keating S.E."/>
            <person name="Gamble T."/>
        </authorList>
    </citation>
    <scope>NUCLEOTIDE SEQUENCE</scope>
    <source>
        <strain evidence="1">TG3544</strain>
    </source>
</reference>
<comment type="caution">
    <text evidence="1">The sequence shown here is derived from an EMBL/GenBank/DDBJ whole genome shotgun (WGS) entry which is preliminary data.</text>
</comment>
<accession>A0ACB8G4A2</accession>
<keyword evidence="1" id="KW-0687">Ribonucleoprotein</keyword>
<dbReference type="Proteomes" id="UP000827872">
    <property type="component" value="Linkage Group LG02"/>
</dbReference>
<evidence type="ECO:0000313" key="2">
    <source>
        <dbReference type="Proteomes" id="UP000827872"/>
    </source>
</evidence>
<dbReference type="EMBL" id="CM037615">
    <property type="protein sequence ID" value="KAH8013888.1"/>
    <property type="molecule type" value="Genomic_DNA"/>
</dbReference>